<evidence type="ECO:0000256" key="3">
    <source>
        <dbReference type="SAM" id="MobiDB-lite"/>
    </source>
</evidence>
<feature type="region of interest" description="Disordered" evidence="3">
    <location>
        <begin position="14"/>
        <end position="37"/>
    </location>
</feature>
<evidence type="ECO:0000256" key="2">
    <source>
        <dbReference type="ARBA" id="ARBA00022795"/>
    </source>
</evidence>
<evidence type="ECO:0000313" key="5">
    <source>
        <dbReference type="Proteomes" id="UP000317893"/>
    </source>
</evidence>
<keyword evidence="4" id="KW-0966">Cell projection</keyword>
<evidence type="ECO:0000256" key="1">
    <source>
        <dbReference type="ARBA" id="ARBA00010577"/>
    </source>
</evidence>
<protein>
    <submittedName>
        <fullName evidence="4">Flagellar basal-body rod modification protein FlgD</fullName>
    </submittedName>
</protein>
<comment type="similarity">
    <text evidence="1">Belongs to the FlgD family.</text>
</comment>
<feature type="compositionally biased region" description="Low complexity" evidence="3">
    <location>
        <begin position="19"/>
        <end position="30"/>
    </location>
</feature>
<feature type="region of interest" description="Disordered" evidence="3">
    <location>
        <begin position="146"/>
        <end position="168"/>
    </location>
</feature>
<dbReference type="Proteomes" id="UP000317893">
    <property type="component" value="Unassembled WGS sequence"/>
</dbReference>
<reference evidence="4 5" key="1">
    <citation type="submission" date="2019-06" db="EMBL/GenBank/DDBJ databases">
        <title>Sequencing the genomes of 1000 actinobacteria strains.</title>
        <authorList>
            <person name="Klenk H.-P."/>
        </authorList>
    </citation>
    <scope>NUCLEOTIDE SEQUENCE [LARGE SCALE GENOMIC DNA]</scope>
    <source>
        <strain evidence="4 5">DSM 18607</strain>
    </source>
</reference>
<evidence type="ECO:0000313" key="4">
    <source>
        <dbReference type="EMBL" id="TQJ10159.1"/>
    </source>
</evidence>
<organism evidence="4 5">
    <name type="scientific">Lapillicoccus jejuensis</name>
    <dbReference type="NCBI Taxonomy" id="402171"/>
    <lineage>
        <taxon>Bacteria</taxon>
        <taxon>Bacillati</taxon>
        <taxon>Actinomycetota</taxon>
        <taxon>Actinomycetes</taxon>
        <taxon>Micrococcales</taxon>
        <taxon>Intrasporangiaceae</taxon>
        <taxon>Lapillicoccus</taxon>
    </lineage>
</organism>
<sequence>MTVNAVVPSTTGIFGSPVGSTGDASTPTTGTSGGMGDKDTFLQLLVAQLRYQDPSNPTDSSQLMAQSAQFTSLEKMQAVADQTKSLLTASVAFGASSLIGRTVAWTDPQGVTGTGVVGGVQFTSDGPTLTIGDKTVPMSEVTSVTPTAAAAAPTAGSTAGATSGSTPA</sequence>
<keyword evidence="5" id="KW-1185">Reference proteome</keyword>
<keyword evidence="2" id="KW-1005">Bacterial flagellum biogenesis</keyword>
<dbReference type="GO" id="GO:0044781">
    <property type="term" value="P:bacterial-type flagellum organization"/>
    <property type="evidence" value="ECO:0007669"/>
    <property type="project" value="UniProtKB-KW"/>
</dbReference>
<accession>A0A542E4E7</accession>
<comment type="caution">
    <text evidence="4">The sequence shown here is derived from an EMBL/GenBank/DDBJ whole genome shotgun (WGS) entry which is preliminary data.</text>
</comment>
<dbReference type="InterPro" id="IPR005648">
    <property type="entry name" value="FlgD"/>
</dbReference>
<dbReference type="AlphaFoldDB" id="A0A542E4E7"/>
<gene>
    <name evidence="4" type="ORF">FB458_3278</name>
</gene>
<dbReference type="OrthoDB" id="9785233at2"/>
<name>A0A542E4E7_9MICO</name>
<keyword evidence="4" id="KW-0282">Flagellum</keyword>
<dbReference type="Pfam" id="PF03963">
    <property type="entry name" value="FlgD"/>
    <property type="match status" value="1"/>
</dbReference>
<dbReference type="EMBL" id="VFMN01000001">
    <property type="protein sequence ID" value="TQJ10159.1"/>
    <property type="molecule type" value="Genomic_DNA"/>
</dbReference>
<proteinExistence type="inferred from homology"/>
<keyword evidence="4" id="KW-0969">Cilium</keyword>
<dbReference type="RefSeq" id="WP_141849423.1">
    <property type="nucleotide sequence ID" value="NZ_BAAAPR010000022.1"/>
</dbReference>